<evidence type="ECO:0000313" key="2">
    <source>
        <dbReference type="EMBL" id="KXU34990.1"/>
    </source>
</evidence>
<feature type="transmembrane region" description="Helical" evidence="1">
    <location>
        <begin position="20"/>
        <end position="39"/>
    </location>
</feature>
<evidence type="ECO:0000313" key="3">
    <source>
        <dbReference type="Proteomes" id="UP000072660"/>
    </source>
</evidence>
<keyword evidence="1" id="KW-0812">Transmembrane</keyword>
<keyword evidence="1" id="KW-1133">Transmembrane helix</keyword>
<reference evidence="2 3" key="1">
    <citation type="submission" date="2016-02" db="EMBL/GenBank/DDBJ databases">
        <authorList>
            <person name="Wen L."/>
            <person name="He K."/>
            <person name="Yang H."/>
        </authorList>
    </citation>
    <scope>NUCLEOTIDE SEQUENCE [LARGE SCALE GENOMIC DNA]</scope>
    <source>
        <strain evidence="2 3">CV58</strain>
    </source>
</reference>
<name>A0A139SKF3_9GAMM</name>
<sequence>MAKRQSDVLRTTNQESISCLRIEWLVLGCFFLLFPFLFFYRSAVTQEIIPTVIGRGPEFFAFVTFLIFCVPLMVQVGRLKNNGLIITMMFLALLMYCSAWTGIYYALGEGFQQRTDVLYRSLSMIAGWFVLFSIGFFWPHRVPKAYLTLLATSFFGMACIVVFNMDSQEHIFQFGYSTKEGSYSYQGFALSAAFSLLVWLSTIKNIYRFFVVYASALVVIFFIGARSELVGFVVVFPFMVCLHYKRSPLKTIIASAVLIFFVAGGVVYAYENLAKSRQLQLLNITESSSGIARLDMQDKALDAIRRAPIMGDFAGDVRDYGNTGSYAHNLISAWRQFGILGFLLYTALLIFPLKVSRKLLKNNFHRDEFDLPIITYVFSIFSLTLILVSKTIFWPLPAFAWGLAVACCRKFDANI</sequence>
<keyword evidence="1" id="KW-0472">Membrane</keyword>
<protein>
    <submittedName>
        <fullName evidence="2">Uncharacterized protein</fullName>
    </submittedName>
</protein>
<feature type="transmembrane region" description="Helical" evidence="1">
    <location>
        <begin position="117"/>
        <end position="138"/>
    </location>
</feature>
<feature type="transmembrane region" description="Helical" evidence="1">
    <location>
        <begin position="333"/>
        <end position="353"/>
    </location>
</feature>
<dbReference type="AlphaFoldDB" id="A0A139SKF3"/>
<comment type="caution">
    <text evidence="2">The sequence shown here is derived from an EMBL/GenBank/DDBJ whole genome shotgun (WGS) entry which is preliminary data.</text>
</comment>
<organism evidence="2 3">
    <name type="scientific">Ventosimonas gracilis</name>
    <dbReference type="NCBI Taxonomy" id="1680762"/>
    <lineage>
        <taxon>Bacteria</taxon>
        <taxon>Pseudomonadati</taxon>
        <taxon>Pseudomonadota</taxon>
        <taxon>Gammaproteobacteria</taxon>
        <taxon>Pseudomonadales</taxon>
        <taxon>Ventosimonadaceae</taxon>
        <taxon>Ventosimonas</taxon>
    </lineage>
</organism>
<dbReference type="InterPro" id="IPR051533">
    <property type="entry name" value="WaaL-like"/>
</dbReference>
<proteinExistence type="predicted"/>
<keyword evidence="3" id="KW-1185">Reference proteome</keyword>
<feature type="transmembrane region" description="Helical" evidence="1">
    <location>
        <begin position="373"/>
        <end position="393"/>
    </location>
</feature>
<accession>A0A139SKF3</accession>
<feature type="transmembrane region" description="Helical" evidence="1">
    <location>
        <begin position="183"/>
        <end position="200"/>
    </location>
</feature>
<dbReference type="PANTHER" id="PTHR37422:SF13">
    <property type="entry name" value="LIPOPOLYSACCHARIDE BIOSYNTHESIS PROTEIN PA4999-RELATED"/>
    <property type="match status" value="1"/>
</dbReference>
<dbReference type="PANTHER" id="PTHR37422">
    <property type="entry name" value="TEICHURONIC ACID BIOSYNTHESIS PROTEIN TUAE"/>
    <property type="match status" value="1"/>
</dbReference>
<feature type="transmembrane region" description="Helical" evidence="1">
    <location>
        <begin position="84"/>
        <end position="105"/>
    </location>
</feature>
<feature type="transmembrane region" description="Helical" evidence="1">
    <location>
        <begin position="59"/>
        <end position="77"/>
    </location>
</feature>
<feature type="transmembrane region" description="Helical" evidence="1">
    <location>
        <begin position="145"/>
        <end position="163"/>
    </location>
</feature>
<gene>
    <name evidence="2" type="ORF">AXE65_06550</name>
</gene>
<dbReference type="Proteomes" id="UP000072660">
    <property type="component" value="Unassembled WGS sequence"/>
</dbReference>
<evidence type="ECO:0000256" key="1">
    <source>
        <dbReference type="SAM" id="Phobius"/>
    </source>
</evidence>
<dbReference type="EMBL" id="LSZO01000204">
    <property type="protein sequence ID" value="KXU34990.1"/>
    <property type="molecule type" value="Genomic_DNA"/>
</dbReference>
<feature type="transmembrane region" description="Helical" evidence="1">
    <location>
        <begin position="252"/>
        <end position="270"/>
    </location>
</feature>